<evidence type="ECO:0000313" key="1">
    <source>
        <dbReference type="EMBL" id="SFU77341.1"/>
    </source>
</evidence>
<accession>A0A1I7IWX6</accession>
<dbReference type="Proteomes" id="UP000199138">
    <property type="component" value="Unassembled WGS sequence"/>
</dbReference>
<sequence>MAYKYDKNEFFEATNGGLTYIHSVYPDSVGCEDKKNKHFKLRESERTPSCSLFMGDKGHYVVFDHGSSDSKNAIDICMEENNLDFPEALKFLYAFAGLETAGIPIFKAEVEYKTLTDEELEEKGKDFWHVESKDVAKRVKEFAPFCTPYLASEYNVVEVEYYQKIFISSKTNKPTLLTVKPTENYPIFAYLFDEFAKVYEPKASKDDKYSLKHHYLGNKPDRHIYGWERAMELVDIDQIEAFRRLVRDSKGEERKEYQDELDELLLPSIIVCTGGSDGLNTASLGYNVIWFNSESEQLTKAEYNELKQIAKVVYYLPDLDKTGVSKAVELGLNILTLKTIWLPKKVGKSEIKDVRDYVTKQKSAPLEVVQARFQKLINQALQFQFWFYTGQKARPWKLNIVNLYYFLQHQGFHIYKVTSTNDIEETRIVHIVGNIIKVVSPREVKNHVLQWLKDTGVSTEIWEKIMLSPYFSEANLLTLTETYPETKTATATSQIYFFENRAVKVTNERIVALKYSEVPNKIWQRDIVPFNFNLQKSHFEITKNELGEWRINIHDIASNYFKVLINTSRMYWAKDANNTGHDTNRFNINSKKLTKDENRLQELHLINKIYTVGYLLHKYKISSKALMVLGVDKKIGSYVLQSNGGSGKSFLISCLRTLLRNWKEKSGKLLSEENKQFTLDGVTEKTDVINYDDLSPNHNYMQHFPHVTGDMTANHKGGAIYEIPFEDSPKLTATTNFVPKDLDPSLQRRLLIYYAGDYYHKATEDNEYPFTRKISDDFGGKDILKGDYPEKEWNNDLNFMMQCLHFYLSTDEVIETPMDDILIRNHMQKIGDAMWKHTEQFLKDNAGILAEKFPCKVIYEDYKAEVGKFAKSAQKHNELFIMYCEIKGWSVERKKAVENGTGNSIMHYIINTKPNEASVKPAESEALQGVEQIEKDTDNLPF</sequence>
<name>A0A1I7IWX6_9FLAO</name>
<dbReference type="InterPro" id="IPR027417">
    <property type="entry name" value="P-loop_NTPase"/>
</dbReference>
<reference evidence="1 2" key="1">
    <citation type="submission" date="2016-10" db="EMBL/GenBank/DDBJ databases">
        <authorList>
            <person name="de Groot N.N."/>
        </authorList>
    </citation>
    <scope>NUCLEOTIDE SEQUENCE [LARGE SCALE GENOMIC DNA]</scope>
    <source>
        <strain evidence="1 2">CGMCC 1.12333</strain>
    </source>
</reference>
<evidence type="ECO:0000313" key="2">
    <source>
        <dbReference type="Proteomes" id="UP000199138"/>
    </source>
</evidence>
<protein>
    <submittedName>
        <fullName evidence="1">Uncharacterized protein</fullName>
    </submittedName>
</protein>
<proteinExistence type="predicted"/>
<organism evidence="1 2">
    <name type="scientific">Pustulibacterium marinum</name>
    <dbReference type="NCBI Taxonomy" id="1224947"/>
    <lineage>
        <taxon>Bacteria</taxon>
        <taxon>Pseudomonadati</taxon>
        <taxon>Bacteroidota</taxon>
        <taxon>Flavobacteriia</taxon>
        <taxon>Flavobacteriales</taxon>
        <taxon>Flavobacteriaceae</taxon>
        <taxon>Pustulibacterium</taxon>
    </lineage>
</organism>
<dbReference type="RefSeq" id="WP_093026584.1">
    <property type="nucleotide sequence ID" value="NZ_FPBK01000023.1"/>
</dbReference>
<dbReference type="AlphaFoldDB" id="A0A1I7IWX6"/>
<dbReference type="STRING" id="1224947.SAMN05216480_12345"/>
<dbReference type="OrthoDB" id="840343at2"/>
<keyword evidence="2" id="KW-1185">Reference proteome</keyword>
<dbReference type="EMBL" id="FPBK01000023">
    <property type="protein sequence ID" value="SFU77341.1"/>
    <property type="molecule type" value="Genomic_DNA"/>
</dbReference>
<dbReference type="Gene3D" id="3.40.50.300">
    <property type="entry name" value="P-loop containing nucleotide triphosphate hydrolases"/>
    <property type="match status" value="1"/>
</dbReference>
<gene>
    <name evidence="1" type="ORF">SAMN05216480_12345</name>
</gene>